<accession>A0A1G9IKE5</accession>
<dbReference type="PANTHER" id="PTHR48100:SF5">
    <property type="entry name" value="HISTIDINE PHOSPHATASE FAMILY PROTEIN"/>
    <property type="match status" value="1"/>
</dbReference>
<proteinExistence type="predicted"/>
<dbReference type="RefSeq" id="WP_074566014.1">
    <property type="nucleotide sequence ID" value="NZ_FNGX01000001.1"/>
</dbReference>
<dbReference type="OrthoDB" id="9782128at2"/>
<dbReference type="PROSITE" id="PS00175">
    <property type="entry name" value="PG_MUTASE"/>
    <property type="match status" value="1"/>
</dbReference>
<evidence type="ECO:0000256" key="1">
    <source>
        <dbReference type="PIRSR" id="PIRSR613078-2"/>
    </source>
</evidence>
<dbReference type="InterPro" id="IPR029033">
    <property type="entry name" value="His_PPase_superfam"/>
</dbReference>
<feature type="binding site" evidence="1">
    <location>
        <position position="61"/>
    </location>
    <ligand>
        <name>substrate</name>
    </ligand>
</feature>
<feature type="binding site" evidence="1">
    <location>
        <begin position="9"/>
        <end position="16"/>
    </location>
    <ligand>
        <name>substrate</name>
    </ligand>
</feature>
<dbReference type="InterPro" id="IPR013078">
    <property type="entry name" value="His_Pase_superF_clade-1"/>
</dbReference>
<dbReference type="AlphaFoldDB" id="A0A1G9IKE5"/>
<dbReference type="SUPFAM" id="SSF53254">
    <property type="entry name" value="Phosphoglycerate mutase-like"/>
    <property type="match status" value="1"/>
</dbReference>
<dbReference type="Pfam" id="PF00300">
    <property type="entry name" value="His_Phos_1"/>
    <property type="match status" value="1"/>
</dbReference>
<dbReference type="GO" id="GO:0016791">
    <property type="term" value="F:phosphatase activity"/>
    <property type="evidence" value="ECO:0007669"/>
    <property type="project" value="TreeGrafter"/>
</dbReference>
<name>A0A1G9IKE5_STREI</name>
<reference evidence="2 3" key="1">
    <citation type="submission" date="2016-10" db="EMBL/GenBank/DDBJ databases">
        <authorList>
            <person name="de Groot N.N."/>
        </authorList>
    </citation>
    <scope>NUCLEOTIDE SEQUENCE [LARGE SCALE GENOMIC DNA]</scope>
    <source>
        <strain evidence="2 3">Sb09</strain>
    </source>
</reference>
<dbReference type="EMBL" id="FNGX01000001">
    <property type="protein sequence ID" value="SDL25324.1"/>
    <property type="molecule type" value="Genomic_DNA"/>
</dbReference>
<dbReference type="InterPro" id="IPR050275">
    <property type="entry name" value="PGM_Phosphatase"/>
</dbReference>
<dbReference type="PANTHER" id="PTHR48100">
    <property type="entry name" value="BROAD-SPECIFICITY PHOSPHATASE YOR283W-RELATED"/>
    <property type="match status" value="1"/>
</dbReference>
<dbReference type="Proteomes" id="UP000183162">
    <property type="component" value="Unassembled WGS sequence"/>
</dbReference>
<gene>
    <name evidence="2" type="ORF">SAMN05216400_0215</name>
</gene>
<organism evidence="2 3">
    <name type="scientific">Streptococcus equinus</name>
    <name type="common">Streptococcus bovis</name>
    <dbReference type="NCBI Taxonomy" id="1335"/>
    <lineage>
        <taxon>Bacteria</taxon>
        <taxon>Bacillati</taxon>
        <taxon>Bacillota</taxon>
        <taxon>Bacilli</taxon>
        <taxon>Lactobacillales</taxon>
        <taxon>Streptococcaceae</taxon>
        <taxon>Streptococcus</taxon>
    </lineage>
</organism>
<dbReference type="GO" id="GO:0005737">
    <property type="term" value="C:cytoplasm"/>
    <property type="evidence" value="ECO:0007669"/>
    <property type="project" value="TreeGrafter"/>
</dbReference>
<dbReference type="Gene3D" id="3.40.50.1240">
    <property type="entry name" value="Phosphoglycerate mutase-like"/>
    <property type="match status" value="1"/>
</dbReference>
<sequence>MGKKLYLMRHGETLFNTQGRVQGACDSPLTQLGIDQAILAKKYFDDNAISFDKVYSSTQERATDTAKLVSGQENVVQLKGIKEMDFGQFEAQPEFLLPKFRPGANSFEDLLVPFGGEDIMAVGARALKTILKVLQEEDDAESLLMVSHGATMWGLCLQLKIAFPKGVGFSNCAICEFDYDGKLHLDKLILPTKDFETYLFERDENQ</sequence>
<dbReference type="SMART" id="SM00855">
    <property type="entry name" value="PGAM"/>
    <property type="match status" value="1"/>
</dbReference>
<evidence type="ECO:0000313" key="2">
    <source>
        <dbReference type="EMBL" id="SDL25324.1"/>
    </source>
</evidence>
<evidence type="ECO:0000313" key="3">
    <source>
        <dbReference type="Proteomes" id="UP000183162"/>
    </source>
</evidence>
<dbReference type="InterPro" id="IPR001345">
    <property type="entry name" value="PG/BPGM_mutase_AS"/>
</dbReference>
<dbReference type="CDD" id="cd07067">
    <property type="entry name" value="HP_PGM_like"/>
    <property type="match status" value="1"/>
</dbReference>
<protein>
    <submittedName>
        <fullName evidence="2">Probable phosphoglycerate mutase</fullName>
    </submittedName>
</protein>